<evidence type="ECO:0000313" key="1">
    <source>
        <dbReference type="EMBL" id="OWM72922.1"/>
    </source>
</evidence>
<dbReference type="Proteomes" id="UP000197138">
    <property type="component" value="Unassembled WGS sequence"/>
</dbReference>
<name>A0A218WLL4_PUNGR</name>
<gene>
    <name evidence="1" type="ORF">CDL15_Pgr016554</name>
</gene>
<proteinExistence type="predicted"/>
<accession>A0A218WLL4</accession>
<comment type="caution">
    <text evidence="1">The sequence shown here is derived from an EMBL/GenBank/DDBJ whole genome shotgun (WGS) entry which is preliminary data.</text>
</comment>
<reference evidence="2" key="1">
    <citation type="journal article" date="2017" name="Plant J.">
        <title>The pomegranate (Punica granatum L.) genome and the genomics of punicalagin biosynthesis.</title>
        <authorList>
            <person name="Qin G."/>
            <person name="Xu C."/>
            <person name="Ming R."/>
            <person name="Tang H."/>
            <person name="Guyot R."/>
            <person name="Kramer E.M."/>
            <person name="Hu Y."/>
            <person name="Yi X."/>
            <person name="Qi Y."/>
            <person name="Xu X."/>
            <person name="Gao Z."/>
            <person name="Pan H."/>
            <person name="Jian J."/>
            <person name="Tian Y."/>
            <person name="Yue Z."/>
            <person name="Xu Y."/>
        </authorList>
    </citation>
    <scope>NUCLEOTIDE SEQUENCE [LARGE SCALE GENOMIC DNA]</scope>
    <source>
        <strain evidence="2">cv. Dabenzi</strain>
    </source>
</reference>
<evidence type="ECO:0000313" key="2">
    <source>
        <dbReference type="Proteomes" id="UP000197138"/>
    </source>
</evidence>
<protein>
    <submittedName>
        <fullName evidence="1">Uncharacterized protein</fullName>
    </submittedName>
</protein>
<dbReference type="EMBL" id="MTKT01003957">
    <property type="protein sequence ID" value="OWM72922.1"/>
    <property type="molecule type" value="Genomic_DNA"/>
</dbReference>
<dbReference type="AlphaFoldDB" id="A0A218WLL4"/>
<sequence>MGTQSPKSSKCGHEAKMQGMQKQRLVLGNGTGRQRWVLGIGSGLCWDGAAIGVIGCMLDDLCRVLGGDGLITVFTGDTVACECCHSEAVLRIGLTLGTKTHLVSDKKNNERARRTVYSFNARVKRSGLAGWRRASTPRVCASVRWRHARTTRKDTLGCASGRARLREETCTRSRNDAWLREVSEKLALPRKVDWPSGHGSPYR</sequence>
<organism evidence="1 2">
    <name type="scientific">Punica granatum</name>
    <name type="common">Pomegranate</name>
    <dbReference type="NCBI Taxonomy" id="22663"/>
    <lineage>
        <taxon>Eukaryota</taxon>
        <taxon>Viridiplantae</taxon>
        <taxon>Streptophyta</taxon>
        <taxon>Embryophyta</taxon>
        <taxon>Tracheophyta</taxon>
        <taxon>Spermatophyta</taxon>
        <taxon>Magnoliopsida</taxon>
        <taxon>eudicotyledons</taxon>
        <taxon>Gunneridae</taxon>
        <taxon>Pentapetalae</taxon>
        <taxon>rosids</taxon>
        <taxon>malvids</taxon>
        <taxon>Myrtales</taxon>
        <taxon>Lythraceae</taxon>
        <taxon>Punica</taxon>
    </lineage>
</organism>